<comment type="caution">
    <text evidence="1">The sequence shown here is derived from an EMBL/GenBank/DDBJ whole genome shotgun (WGS) entry which is preliminary data.</text>
</comment>
<keyword evidence="2" id="KW-1185">Reference proteome</keyword>
<name>A0ABU2RDT4_9ACTN</name>
<proteinExistence type="predicted"/>
<dbReference type="Proteomes" id="UP001183777">
    <property type="component" value="Unassembled WGS sequence"/>
</dbReference>
<accession>A0ABU2RDT4</accession>
<sequence>MREAEPGSHKQTIDGNQAVREWRSLLEEFDESGRDAEFLQDE</sequence>
<reference evidence="2" key="1">
    <citation type="submission" date="2023-07" db="EMBL/GenBank/DDBJ databases">
        <title>30 novel species of actinomycetes from the DSMZ collection.</title>
        <authorList>
            <person name="Nouioui I."/>
        </authorList>
    </citation>
    <scope>NUCLEOTIDE SEQUENCE [LARGE SCALE GENOMIC DNA]</scope>
    <source>
        <strain evidence="2">DSM 41770</strain>
    </source>
</reference>
<dbReference type="EMBL" id="JAVREX010000002">
    <property type="protein sequence ID" value="MDT0426954.1"/>
    <property type="molecule type" value="Genomic_DNA"/>
</dbReference>
<protein>
    <submittedName>
        <fullName evidence="1">Uncharacterized protein</fullName>
    </submittedName>
</protein>
<organism evidence="1 2">
    <name type="scientific">Streptomyces salyersiae</name>
    <dbReference type="NCBI Taxonomy" id="3075530"/>
    <lineage>
        <taxon>Bacteria</taxon>
        <taxon>Bacillati</taxon>
        <taxon>Actinomycetota</taxon>
        <taxon>Actinomycetes</taxon>
        <taxon>Kitasatosporales</taxon>
        <taxon>Streptomycetaceae</taxon>
        <taxon>Streptomyces</taxon>
    </lineage>
</organism>
<evidence type="ECO:0000313" key="2">
    <source>
        <dbReference type="Proteomes" id="UP001183777"/>
    </source>
</evidence>
<evidence type="ECO:0000313" key="1">
    <source>
        <dbReference type="EMBL" id="MDT0426954.1"/>
    </source>
</evidence>
<gene>
    <name evidence="1" type="ORF">RM649_04750</name>
</gene>